<feature type="domain" description="Vps16 N-terminal" evidence="6">
    <location>
        <begin position="3"/>
        <end position="411"/>
    </location>
</feature>
<evidence type="ECO:0000256" key="3">
    <source>
        <dbReference type="ARBA" id="ARBA00061859"/>
    </source>
</evidence>
<dbReference type="InterPro" id="IPR006926">
    <property type="entry name" value="Vps16_N"/>
</dbReference>
<dbReference type="PANTHER" id="PTHR12811:SF0">
    <property type="entry name" value="VACUOLAR PROTEIN SORTING-ASSOCIATED PROTEIN 16 HOMOLOG"/>
    <property type="match status" value="1"/>
</dbReference>
<evidence type="ECO:0000256" key="4">
    <source>
        <dbReference type="PIRNR" id="PIRNR007949"/>
    </source>
</evidence>
<gene>
    <name evidence="7" type="ORF">SNE40_010352</name>
</gene>
<feature type="domain" description="Vps16 C-terminal" evidence="5">
    <location>
        <begin position="508"/>
        <end position="821"/>
    </location>
</feature>
<dbReference type="Proteomes" id="UP001347796">
    <property type="component" value="Unassembled WGS sequence"/>
</dbReference>
<keyword evidence="4" id="KW-0472">Membrane</keyword>
<comment type="subunit">
    <text evidence="3">Core component of at least two putative endosomal tethering complexes, the homotypic fusion and vacuole protein sorting (HOPS) complex and the class C core vacuole/endosome tethering (CORVET) complex. Their common core is composed of the class C Vps proteins VPS11, VPS16, VPS18 and VPS33A, which in HOPS further associates with VPS39 and VPS41 and in CORVET with VPS8 and TGFBRAP1. Interacts with RAB5C. Interacts with STX17, MON1B. Associates with adapter protein complex 3 (AP-3) and clathrin:AP-3 complexes.</text>
</comment>
<dbReference type="GO" id="GO:0003779">
    <property type="term" value="F:actin binding"/>
    <property type="evidence" value="ECO:0007669"/>
    <property type="project" value="TreeGrafter"/>
</dbReference>
<dbReference type="GO" id="GO:0042144">
    <property type="term" value="P:vacuole fusion, non-autophagic"/>
    <property type="evidence" value="ECO:0007669"/>
    <property type="project" value="TreeGrafter"/>
</dbReference>
<dbReference type="GO" id="GO:0006886">
    <property type="term" value="P:intracellular protein transport"/>
    <property type="evidence" value="ECO:0007669"/>
    <property type="project" value="InterPro"/>
</dbReference>
<sequence length="831" mass="95139">MATADWNPLGNVYYRNVELYQMDWNGLLELNQYMIAAAPYGGPIALMKDDKKTGRVSTNVKPIINVYNAAGKPLSQLRWNSGNVVHLGWSNTEELLCIQDNGVILVYDIALNFKRTFGMGQEAKEMKILDWKVFSSFQGTGIAVMTTSYRIYLINNVDDPRVRKLAEVPDLNSAPSSWTILNLDRQSRALVAKDAQLFLVDHGGQYQEQFPELASPVTAFIEMAVSFNNKLLAMFTDKGVIWIGSSDLKKVYCEFNTKASQRPQQLAWSGVGAVVALWDKLCIVVGPEKDWIKYNFESFVYLVQEEDGLRIIGNELHQFLQKVPDVTEQIFKIGSMEPGAMLYEASKEFSRRSQKADEYIRMIKDKLDVAVDQCIQAAGHEIEPSKQKALLRAASFGKCFLTDYRPEAFVDMCQMLRVLNQVRQFSVGIPLTYTQLNHLSVPVLIDRLVLRKLFCLAIRICHYLKIPDAEGASRILAHWACYKVQQKHEDEEQLARSISQKLLDAPGVSFSEIASQALEQGRKQLAIKLLDYEPKASEQVPLLLKMDQNNTALSKAVDSGDTDLVYTVLLTMKDKISNMGEFFMAIRQMPIAYSLYIQYCRQQNPKLVEDLYYQEDNFLAEGNCKVVSSYSEEMFEDRIRKLEAAITCYQKAKMEFASKQTEDQIKLLKIQRKLEDESNKTYIDMSLHDTMYKLTQNGNHKMTEQLRKDFKVPDKRFWLLRMEALAESSDWTELERFSKSKKPPVGMEAFVDVCMKYYNRTEAMKYVNRVTPDQKVKCLVKVGNLKEAADSALESRNEDSLNIVLSKAIQSNNKQLIETIRDYKIRLNTKK</sequence>
<keyword evidence="8" id="KW-1185">Reference proteome</keyword>
<keyword evidence="4" id="KW-0967">Endosome</keyword>
<dbReference type="InterPro" id="IPR016534">
    <property type="entry name" value="VPS16"/>
</dbReference>
<dbReference type="SUPFAM" id="SSF50978">
    <property type="entry name" value="WD40 repeat-like"/>
    <property type="match status" value="1"/>
</dbReference>
<dbReference type="EMBL" id="JAZGQO010000007">
    <property type="protein sequence ID" value="KAK6182738.1"/>
    <property type="molecule type" value="Genomic_DNA"/>
</dbReference>
<dbReference type="Pfam" id="PF04840">
    <property type="entry name" value="Vps16_C"/>
    <property type="match status" value="1"/>
</dbReference>
<comment type="caution">
    <text evidence="7">The sequence shown here is derived from an EMBL/GenBank/DDBJ whole genome shotgun (WGS) entry which is preliminary data.</text>
</comment>
<name>A0AAN8K0V7_PATCE</name>
<evidence type="ECO:0000259" key="5">
    <source>
        <dbReference type="Pfam" id="PF04840"/>
    </source>
</evidence>
<evidence type="ECO:0000256" key="2">
    <source>
        <dbReference type="ARBA" id="ARBA00017947"/>
    </source>
</evidence>
<comment type="subcellular location">
    <subcellularLocation>
        <location evidence="4">Late endosome membrane</location>
        <topology evidence="4">Peripheral membrane protein</topology>
        <orientation evidence="4">Cytoplasmic side</orientation>
    </subcellularLocation>
    <subcellularLocation>
        <location evidence="4">Lysosome membrane</location>
        <topology evidence="4">Peripheral membrane protein</topology>
        <orientation evidence="4">Cytoplasmic side</orientation>
    </subcellularLocation>
    <text evidence="4">Cytoplasmic, peripheral membrane protein associated with late endosomes/lysosomes.</text>
</comment>
<dbReference type="GO" id="GO:0031902">
    <property type="term" value="C:late endosome membrane"/>
    <property type="evidence" value="ECO:0007669"/>
    <property type="project" value="UniProtKB-SubCell"/>
</dbReference>
<evidence type="ECO:0000313" key="7">
    <source>
        <dbReference type="EMBL" id="KAK6182738.1"/>
    </source>
</evidence>
<comment type="similarity">
    <text evidence="1 4">Belongs to the VPS16 family.</text>
</comment>
<dbReference type="PANTHER" id="PTHR12811">
    <property type="entry name" value="VACUOLAR PROTEIN SORTING VPS16"/>
    <property type="match status" value="1"/>
</dbReference>
<dbReference type="GO" id="GO:0030897">
    <property type="term" value="C:HOPS complex"/>
    <property type="evidence" value="ECO:0007669"/>
    <property type="project" value="UniProtKB-UniRule"/>
</dbReference>
<dbReference type="Gene3D" id="1.10.150.780">
    <property type="entry name" value="Vps16, C-terminal region"/>
    <property type="match status" value="1"/>
</dbReference>
<keyword evidence="4" id="KW-0458">Lysosome</keyword>
<dbReference type="InterPro" id="IPR038132">
    <property type="entry name" value="Vps16_C_sf"/>
</dbReference>
<evidence type="ECO:0000259" key="6">
    <source>
        <dbReference type="Pfam" id="PF04841"/>
    </source>
</evidence>
<dbReference type="InterPro" id="IPR006925">
    <property type="entry name" value="Vps16_C"/>
</dbReference>
<reference evidence="7 8" key="1">
    <citation type="submission" date="2024-01" db="EMBL/GenBank/DDBJ databases">
        <title>The genome of the rayed Mediterranean limpet Patella caerulea (Linnaeus, 1758).</title>
        <authorList>
            <person name="Anh-Thu Weber A."/>
            <person name="Halstead-Nussloch G."/>
        </authorList>
    </citation>
    <scope>NUCLEOTIDE SEQUENCE [LARGE SCALE GENOMIC DNA]</scope>
    <source>
        <strain evidence="7">AATW-2023a</strain>
        <tissue evidence="7">Whole specimen</tissue>
    </source>
</reference>
<accession>A0AAN8K0V7</accession>
<keyword evidence="4" id="KW-0813">Transport</keyword>
<dbReference type="GO" id="GO:0005765">
    <property type="term" value="C:lysosomal membrane"/>
    <property type="evidence" value="ECO:0007669"/>
    <property type="project" value="UniProtKB-SubCell"/>
</dbReference>
<dbReference type="GO" id="GO:0033263">
    <property type="term" value="C:CORVET complex"/>
    <property type="evidence" value="ECO:0007669"/>
    <property type="project" value="UniProtKB-UniRule"/>
</dbReference>
<dbReference type="Pfam" id="PF04841">
    <property type="entry name" value="Vps16_N"/>
    <property type="match status" value="1"/>
</dbReference>
<dbReference type="PIRSF" id="PIRSF007949">
    <property type="entry name" value="VPS16"/>
    <property type="match status" value="1"/>
</dbReference>
<dbReference type="InterPro" id="IPR036322">
    <property type="entry name" value="WD40_repeat_dom_sf"/>
</dbReference>
<dbReference type="GO" id="GO:0016197">
    <property type="term" value="P:endosomal transport"/>
    <property type="evidence" value="ECO:0007669"/>
    <property type="project" value="TreeGrafter"/>
</dbReference>
<protein>
    <recommendedName>
        <fullName evidence="2 4">Vacuolar protein sorting-associated protein 16 homolog</fullName>
    </recommendedName>
</protein>
<dbReference type="FunFam" id="1.10.150.780:FF:000001">
    <property type="entry name" value="Vacuolar protein sorting-associated protein 16 homolog"/>
    <property type="match status" value="1"/>
</dbReference>
<organism evidence="7 8">
    <name type="scientific">Patella caerulea</name>
    <name type="common">Rayed Mediterranean limpet</name>
    <dbReference type="NCBI Taxonomy" id="87958"/>
    <lineage>
        <taxon>Eukaryota</taxon>
        <taxon>Metazoa</taxon>
        <taxon>Spiralia</taxon>
        <taxon>Lophotrochozoa</taxon>
        <taxon>Mollusca</taxon>
        <taxon>Gastropoda</taxon>
        <taxon>Patellogastropoda</taxon>
        <taxon>Patelloidea</taxon>
        <taxon>Patellidae</taxon>
        <taxon>Patella</taxon>
    </lineage>
</organism>
<evidence type="ECO:0000256" key="1">
    <source>
        <dbReference type="ARBA" id="ARBA00009250"/>
    </source>
</evidence>
<evidence type="ECO:0000313" key="8">
    <source>
        <dbReference type="Proteomes" id="UP001347796"/>
    </source>
</evidence>
<keyword evidence="4" id="KW-0653">Protein transport</keyword>
<dbReference type="AlphaFoldDB" id="A0AAN8K0V7"/>
<proteinExistence type="inferred from homology"/>
<comment type="function">
    <text evidence="4">Plays a role in vesicle-mediated protein trafficking to lysosomal compartments including the endocytic membrane transport and autophagic pathways. Believed to act as a core component of the putative HOPS and CORVET endosomal tethering complexes.</text>
</comment>